<name>A0A6P8VRA8_GYMAC</name>
<evidence type="ECO:0000313" key="2">
    <source>
        <dbReference type="Proteomes" id="UP000515161"/>
    </source>
</evidence>
<proteinExistence type="predicted"/>
<dbReference type="GeneID" id="117550321"/>
<dbReference type="RefSeq" id="XP_034078592.1">
    <property type="nucleotide sequence ID" value="XM_034222701.1"/>
</dbReference>
<gene>
    <name evidence="3" type="primary">LOC117550321</name>
</gene>
<sequence length="144" mass="15923">MTVQLNKTFTETLKNTTSAEYKNLKDIMTTLLNKEYGGITGFIGVSVTGFREGSIFTEFVVETTEVNAEEFAEANKEFSKAVTSTIAPVIGSVTALYNSEDKLRIDGIIYNGNRMRLVCEPSINVGQISSVKWTFRGRECTNAL</sequence>
<evidence type="ECO:0000313" key="3">
    <source>
        <dbReference type="RefSeq" id="XP_034078592.1"/>
    </source>
</evidence>
<keyword evidence="2" id="KW-1185">Reference proteome</keyword>
<dbReference type="AlphaFoldDB" id="A0A6P8VRA8"/>
<organism evidence="2 3">
    <name type="scientific">Gymnodraco acuticeps</name>
    <name type="common">Antarctic dragonfish</name>
    <dbReference type="NCBI Taxonomy" id="8218"/>
    <lineage>
        <taxon>Eukaryota</taxon>
        <taxon>Metazoa</taxon>
        <taxon>Chordata</taxon>
        <taxon>Craniata</taxon>
        <taxon>Vertebrata</taxon>
        <taxon>Euteleostomi</taxon>
        <taxon>Actinopterygii</taxon>
        <taxon>Neopterygii</taxon>
        <taxon>Teleostei</taxon>
        <taxon>Neoteleostei</taxon>
        <taxon>Acanthomorphata</taxon>
        <taxon>Eupercaria</taxon>
        <taxon>Perciformes</taxon>
        <taxon>Notothenioidei</taxon>
        <taxon>Bathydraconidae</taxon>
        <taxon>Gymnodraco</taxon>
    </lineage>
</organism>
<dbReference type="InParanoid" id="A0A6P8VRA8"/>
<dbReference type="SUPFAM" id="SSF82671">
    <property type="entry name" value="SEA domain"/>
    <property type="match status" value="1"/>
</dbReference>
<dbReference type="Gene3D" id="3.30.70.960">
    <property type="entry name" value="SEA domain"/>
    <property type="match status" value="1"/>
</dbReference>
<dbReference type="InterPro" id="IPR000082">
    <property type="entry name" value="SEA_dom"/>
</dbReference>
<dbReference type="Proteomes" id="UP000515161">
    <property type="component" value="Unplaced"/>
</dbReference>
<protein>
    <submittedName>
        <fullName evidence="3">Adhesion G protein-coupled receptor F5-like</fullName>
    </submittedName>
</protein>
<feature type="domain" description="SEA" evidence="1">
    <location>
        <begin position="1"/>
        <end position="107"/>
    </location>
</feature>
<dbReference type="KEGG" id="gacu:117550321"/>
<evidence type="ECO:0000259" key="1">
    <source>
        <dbReference type="PROSITE" id="PS50024"/>
    </source>
</evidence>
<accession>A0A6P8VRA8</accession>
<reference evidence="3" key="1">
    <citation type="submission" date="2025-08" db="UniProtKB">
        <authorList>
            <consortium name="RefSeq"/>
        </authorList>
    </citation>
    <scope>IDENTIFICATION</scope>
</reference>
<dbReference type="OrthoDB" id="7493297at2759"/>
<dbReference type="InterPro" id="IPR036364">
    <property type="entry name" value="SEA_dom_sf"/>
</dbReference>
<dbReference type="PROSITE" id="PS50024">
    <property type="entry name" value="SEA"/>
    <property type="match status" value="1"/>
</dbReference>
<dbReference type="Pfam" id="PF01390">
    <property type="entry name" value="SEA"/>
    <property type="match status" value="1"/>
</dbReference>